<evidence type="ECO:0000313" key="2">
    <source>
        <dbReference type="EMBL" id="KAL0392950.1"/>
    </source>
</evidence>
<sequence length="71" mass="7650">MASSPMLSRKGSVATTKVTNQQQSMLTSSHRSSGRRGPEIFGTLNMPRHAALPEKSCETRVTSEKVTKGTS</sequence>
<gene>
    <name evidence="2" type="ORF">Sradi_2517800</name>
</gene>
<reference evidence="2" key="2">
    <citation type="journal article" date="2024" name="Plant">
        <title>Genomic evolution and insights into agronomic trait innovations of Sesamum species.</title>
        <authorList>
            <person name="Miao H."/>
            <person name="Wang L."/>
            <person name="Qu L."/>
            <person name="Liu H."/>
            <person name="Sun Y."/>
            <person name="Le M."/>
            <person name="Wang Q."/>
            <person name="Wei S."/>
            <person name="Zheng Y."/>
            <person name="Lin W."/>
            <person name="Duan Y."/>
            <person name="Cao H."/>
            <person name="Xiong S."/>
            <person name="Wang X."/>
            <person name="Wei L."/>
            <person name="Li C."/>
            <person name="Ma Q."/>
            <person name="Ju M."/>
            <person name="Zhao R."/>
            <person name="Li G."/>
            <person name="Mu C."/>
            <person name="Tian Q."/>
            <person name="Mei H."/>
            <person name="Zhang T."/>
            <person name="Gao T."/>
            <person name="Zhang H."/>
        </authorList>
    </citation>
    <scope>NUCLEOTIDE SEQUENCE</scope>
    <source>
        <strain evidence="2">G02</strain>
    </source>
</reference>
<name>A0AAW2SK85_SESRA</name>
<accession>A0AAW2SK85</accession>
<comment type="caution">
    <text evidence="2">The sequence shown here is derived from an EMBL/GenBank/DDBJ whole genome shotgun (WGS) entry which is preliminary data.</text>
</comment>
<organism evidence="2">
    <name type="scientific">Sesamum radiatum</name>
    <name type="common">Black benniseed</name>
    <dbReference type="NCBI Taxonomy" id="300843"/>
    <lineage>
        <taxon>Eukaryota</taxon>
        <taxon>Viridiplantae</taxon>
        <taxon>Streptophyta</taxon>
        <taxon>Embryophyta</taxon>
        <taxon>Tracheophyta</taxon>
        <taxon>Spermatophyta</taxon>
        <taxon>Magnoliopsida</taxon>
        <taxon>eudicotyledons</taxon>
        <taxon>Gunneridae</taxon>
        <taxon>Pentapetalae</taxon>
        <taxon>asterids</taxon>
        <taxon>lamiids</taxon>
        <taxon>Lamiales</taxon>
        <taxon>Pedaliaceae</taxon>
        <taxon>Sesamum</taxon>
    </lineage>
</organism>
<proteinExistence type="predicted"/>
<reference evidence="2" key="1">
    <citation type="submission" date="2020-06" db="EMBL/GenBank/DDBJ databases">
        <authorList>
            <person name="Li T."/>
            <person name="Hu X."/>
            <person name="Zhang T."/>
            <person name="Song X."/>
            <person name="Zhang H."/>
            <person name="Dai N."/>
            <person name="Sheng W."/>
            <person name="Hou X."/>
            <person name="Wei L."/>
        </authorList>
    </citation>
    <scope>NUCLEOTIDE SEQUENCE</scope>
    <source>
        <strain evidence="2">G02</strain>
        <tissue evidence="2">Leaf</tissue>
    </source>
</reference>
<dbReference type="AlphaFoldDB" id="A0AAW2SK85"/>
<protein>
    <submittedName>
        <fullName evidence="2">Uncharacterized protein</fullName>
    </submittedName>
</protein>
<dbReference type="EMBL" id="JACGWJ010000010">
    <property type="protein sequence ID" value="KAL0392950.1"/>
    <property type="molecule type" value="Genomic_DNA"/>
</dbReference>
<evidence type="ECO:0000256" key="1">
    <source>
        <dbReference type="SAM" id="MobiDB-lite"/>
    </source>
</evidence>
<feature type="compositionally biased region" description="Polar residues" evidence="1">
    <location>
        <begin position="13"/>
        <end position="31"/>
    </location>
</feature>
<feature type="region of interest" description="Disordered" evidence="1">
    <location>
        <begin position="1"/>
        <end position="44"/>
    </location>
</feature>